<evidence type="ECO:0000313" key="2">
    <source>
        <dbReference type="Proteomes" id="UP001292094"/>
    </source>
</evidence>
<keyword evidence="2" id="KW-1185">Reference proteome</keyword>
<comment type="caution">
    <text evidence="1">The sequence shown here is derived from an EMBL/GenBank/DDBJ whole genome shotgun (WGS) entry which is preliminary data.</text>
</comment>
<dbReference type="Proteomes" id="UP001292094">
    <property type="component" value="Unassembled WGS sequence"/>
</dbReference>
<dbReference type="AlphaFoldDB" id="A0AAE1P177"/>
<reference evidence="1" key="1">
    <citation type="submission" date="2023-11" db="EMBL/GenBank/DDBJ databases">
        <title>Genome assemblies of two species of porcelain crab, Petrolisthes cinctipes and Petrolisthes manimaculis (Anomura: Porcellanidae).</title>
        <authorList>
            <person name="Angst P."/>
        </authorList>
    </citation>
    <scope>NUCLEOTIDE SEQUENCE</scope>
    <source>
        <strain evidence="1">PB745_02</strain>
        <tissue evidence="1">Gill</tissue>
    </source>
</reference>
<name>A0AAE1P177_9EUCA</name>
<accession>A0AAE1P177</accession>
<gene>
    <name evidence="1" type="ORF">Pmani_028844</name>
</gene>
<proteinExistence type="predicted"/>
<sequence length="75" mass="8178">MVVVNRKTRISFQVDSSVPAGACGKERQMSGMEVFGGGKDWRLVSGMEVCLEEGREVSGMEEGRDEGCCQMESDV</sequence>
<dbReference type="EMBL" id="JAWZYT010003358">
    <property type="protein sequence ID" value="KAK4298826.1"/>
    <property type="molecule type" value="Genomic_DNA"/>
</dbReference>
<organism evidence="1 2">
    <name type="scientific">Petrolisthes manimaculis</name>
    <dbReference type="NCBI Taxonomy" id="1843537"/>
    <lineage>
        <taxon>Eukaryota</taxon>
        <taxon>Metazoa</taxon>
        <taxon>Ecdysozoa</taxon>
        <taxon>Arthropoda</taxon>
        <taxon>Crustacea</taxon>
        <taxon>Multicrustacea</taxon>
        <taxon>Malacostraca</taxon>
        <taxon>Eumalacostraca</taxon>
        <taxon>Eucarida</taxon>
        <taxon>Decapoda</taxon>
        <taxon>Pleocyemata</taxon>
        <taxon>Anomura</taxon>
        <taxon>Galatheoidea</taxon>
        <taxon>Porcellanidae</taxon>
        <taxon>Petrolisthes</taxon>
    </lineage>
</organism>
<evidence type="ECO:0000313" key="1">
    <source>
        <dbReference type="EMBL" id="KAK4298826.1"/>
    </source>
</evidence>
<protein>
    <submittedName>
        <fullName evidence="1">Uncharacterized protein</fullName>
    </submittedName>
</protein>